<evidence type="ECO:0000313" key="3">
    <source>
        <dbReference type="EMBL" id="GHE14122.1"/>
    </source>
</evidence>
<organism evidence="3 4">
    <name type="scientific">Streptomyces alanosinicus</name>
    <dbReference type="NCBI Taxonomy" id="68171"/>
    <lineage>
        <taxon>Bacteria</taxon>
        <taxon>Bacillati</taxon>
        <taxon>Actinomycetota</taxon>
        <taxon>Actinomycetes</taxon>
        <taxon>Kitasatosporales</taxon>
        <taxon>Streptomycetaceae</taxon>
        <taxon>Streptomyces</taxon>
    </lineage>
</organism>
<protein>
    <recommendedName>
        <fullName evidence="5">Acyltransferase domain-containing protein</fullName>
    </recommendedName>
</protein>
<evidence type="ECO:0000256" key="2">
    <source>
        <dbReference type="ARBA" id="ARBA00023268"/>
    </source>
</evidence>
<dbReference type="PANTHER" id="PTHR43775">
    <property type="entry name" value="FATTY ACID SYNTHASE"/>
    <property type="match status" value="1"/>
</dbReference>
<gene>
    <name evidence="3" type="ORF">GCM10010339_83600</name>
</gene>
<dbReference type="PANTHER" id="PTHR43775:SF51">
    <property type="entry name" value="INACTIVE PHENOLPHTHIOCEROL SYNTHESIS POLYKETIDE SYNTHASE TYPE I PKS1-RELATED"/>
    <property type="match status" value="1"/>
</dbReference>
<dbReference type="Proteomes" id="UP000655443">
    <property type="component" value="Unassembled WGS sequence"/>
</dbReference>
<proteinExistence type="predicted"/>
<evidence type="ECO:0008006" key="5">
    <source>
        <dbReference type="Google" id="ProtNLM"/>
    </source>
</evidence>
<evidence type="ECO:0000256" key="1">
    <source>
        <dbReference type="ARBA" id="ARBA00022679"/>
    </source>
</evidence>
<dbReference type="AlphaFoldDB" id="A0A918YRN6"/>
<evidence type="ECO:0000313" key="4">
    <source>
        <dbReference type="Proteomes" id="UP000655443"/>
    </source>
</evidence>
<keyword evidence="4" id="KW-1185">Reference proteome</keyword>
<dbReference type="SUPFAM" id="SSF52151">
    <property type="entry name" value="FabD/lysophospholipase-like"/>
    <property type="match status" value="1"/>
</dbReference>
<dbReference type="Gene3D" id="3.40.366.10">
    <property type="entry name" value="Malonyl-Coenzyme A Acyl Carrier Protein, domain 2"/>
    <property type="match status" value="1"/>
</dbReference>
<reference evidence="3" key="1">
    <citation type="journal article" date="2014" name="Int. J. Syst. Evol. Microbiol.">
        <title>Complete genome sequence of Corynebacterium casei LMG S-19264T (=DSM 44701T), isolated from a smear-ripened cheese.</title>
        <authorList>
            <consortium name="US DOE Joint Genome Institute (JGI-PGF)"/>
            <person name="Walter F."/>
            <person name="Albersmeier A."/>
            <person name="Kalinowski J."/>
            <person name="Ruckert C."/>
        </authorList>
    </citation>
    <scope>NUCLEOTIDE SEQUENCE</scope>
    <source>
        <strain evidence="3">JCM 4714</strain>
    </source>
</reference>
<dbReference type="GO" id="GO:0004312">
    <property type="term" value="F:fatty acid synthase activity"/>
    <property type="evidence" value="ECO:0007669"/>
    <property type="project" value="TreeGrafter"/>
</dbReference>
<dbReference type="EMBL" id="BMVG01000047">
    <property type="protein sequence ID" value="GHE14122.1"/>
    <property type="molecule type" value="Genomic_DNA"/>
</dbReference>
<dbReference type="InterPro" id="IPR016035">
    <property type="entry name" value="Acyl_Trfase/lysoPLipase"/>
</dbReference>
<name>A0A918YRN6_9ACTN</name>
<sequence length="179" mass="19511">MLFPSGPGVRPVVARALYGAFAEFRREFDAMCRVADRRLPLPLAAVVFAPQDGVDAGLLHRPEFRRTALFAYQVALLRLWREWDVLRVAAVAGEGAGGCAAGYVAGVLGLDEAVRLLVSGHRLFEHGGTRAERLLRAGGHDRVLCCAPDQENRHGTAPAEGIRGLRQELLEGRGPHARW</sequence>
<dbReference type="InterPro" id="IPR001227">
    <property type="entry name" value="Ac_transferase_dom_sf"/>
</dbReference>
<comment type="caution">
    <text evidence="3">The sequence shown here is derived from an EMBL/GenBank/DDBJ whole genome shotgun (WGS) entry which is preliminary data.</text>
</comment>
<dbReference type="InterPro" id="IPR050091">
    <property type="entry name" value="PKS_NRPS_Biosynth_Enz"/>
</dbReference>
<dbReference type="GO" id="GO:0006633">
    <property type="term" value="P:fatty acid biosynthetic process"/>
    <property type="evidence" value="ECO:0007669"/>
    <property type="project" value="TreeGrafter"/>
</dbReference>
<accession>A0A918YRN6</accession>
<reference evidence="3" key="2">
    <citation type="submission" date="2020-09" db="EMBL/GenBank/DDBJ databases">
        <authorList>
            <person name="Sun Q."/>
            <person name="Ohkuma M."/>
        </authorList>
    </citation>
    <scope>NUCLEOTIDE SEQUENCE</scope>
    <source>
        <strain evidence="3">JCM 4714</strain>
    </source>
</reference>
<keyword evidence="1" id="KW-0808">Transferase</keyword>
<keyword evidence="2" id="KW-0511">Multifunctional enzyme</keyword>